<accession>A0A1X7LWM2</accession>
<keyword evidence="15" id="KW-1185">Reference proteome</keyword>
<evidence type="ECO:0000256" key="12">
    <source>
        <dbReference type="RuleBase" id="RU362085"/>
    </source>
</evidence>
<dbReference type="GO" id="GO:0003677">
    <property type="term" value="F:DNA binding"/>
    <property type="evidence" value="ECO:0007669"/>
    <property type="project" value="UniProtKB-UniRule"/>
</dbReference>
<dbReference type="Proteomes" id="UP000193834">
    <property type="component" value="Unassembled WGS sequence"/>
</dbReference>
<dbReference type="AlphaFoldDB" id="A0A1X7LWM2"/>
<evidence type="ECO:0000256" key="3">
    <source>
        <dbReference type="ARBA" id="ARBA00022705"/>
    </source>
</evidence>
<dbReference type="PROSITE" id="PS51199">
    <property type="entry name" value="SF4_HELICASE"/>
    <property type="match status" value="1"/>
</dbReference>
<dbReference type="Gene3D" id="1.10.860.10">
    <property type="entry name" value="DNAb Helicase, Chain A"/>
    <property type="match status" value="1"/>
</dbReference>
<protein>
    <recommendedName>
        <fullName evidence="11 12">Replicative DNA helicase</fullName>
        <ecNumber evidence="11 12">5.6.2.3</ecNumber>
    </recommendedName>
</protein>
<dbReference type="RefSeq" id="WP_085498563.1">
    <property type="nucleotide sequence ID" value="NZ_FXAZ01000009.1"/>
</dbReference>
<comment type="similarity">
    <text evidence="1 12">Belongs to the helicase family. DnaB subfamily.</text>
</comment>
<dbReference type="InterPro" id="IPR027417">
    <property type="entry name" value="P-loop_NTPase"/>
</dbReference>
<dbReference type="GO" id="GO:0006269">
    <property type="term" value="P:DNA replication, synthesis of primer"/>
    <property type="evidence" value="ECO:0007669"/>
    <property type="project" value="UniProtKB-UniRule"/>
</dbReference>
<dbReference type="InterPro" id="IPR007694">
    <property type="entry name" value="DNA_helicase_DnaB-like_C"/>
</dbReference>
<sequence length="432" mass="48367">MHSEFYNLDAETSVLGSILLKPDYMDHTKLHANDFYYASHKVIFEGMARLHEEGTPIDFVTLSQELGDSLVEVGGVSYVSKLAESVPSVSNFKHYEEIIKDLSLKRKMLETLQAKFREGRYSEDNEQFISSVLDSVQSLADETKPERTFRPMSDVLVDHEDKLAERQKMKGLTGVKTASTVMDKLTGGYQKQDLIIVAARPSVGKTAYMLNDAIAAAKSGTVDAVGIISLEMPDVPVSERVISAVGHIDSFKIRTGNLNDQDWGKYTMARQIVADMPIHIDDSPSATISQIASKVKAFKKKHGRIIVFIDYLQLIHGGKNFSSKTEEVGYISGKLKEIARENDCPIVVISSLSRSVEQRQDKRPMMSDLRESGKIEYDADMVIFLYRDDYYNTDSEKKNIVEVNVAKGRNTGTGLIEMAYLKNFNKFVDIAS</sequence>
<evidence type="ECO:0000256" key="2">
    <source>
        <dbReference type="ARBA" id="ARBA00022515"/>
    </source>
</evidence>
<evidence type="ECO:0000256" key="11">
    <source>
        <dbReference type="NCBIfam" id="TIGR00665"/>
    </source>
</evidence>
<comment type="function">
    <text evidence="12">The main replicative DNA helicase, it participates in initiation and elongation during chromosome replication. Travels ahead of the DNA replisome, separating dsDNA into templates for DNA synthesis. A processive ATP-dependent 5'-3' DNA helicase it has DNA-dependent ATPase activity.</text>
</comment>
<dbReference type="NCBIfam" id="TIGR00665">
    <property type="entry name" value="DnaB"/>
    <property type="match status" value="1"/>
</dbReference>
<dbReference type="InterPro" id="IPR016136">
    <property type="entry name" value="DNA_helicase_N/primase_C"/>
</dbReference>
<organism evidence="14 15">
    <name type="scientific">Paenibacillus aquistagni</name>
    <dbReference type="NCBI Taxonomy" id="1852522"/>
    <lineage>
        <taxon>Bacteria</taxon>
        <taxon>Bacillati</taxon>
        <taxon>Bacillota</taxon>
        <taxon>Bacilli</taxon>
        <taxon>Bacillales</taxon>
        <taxon>Paenibacillaceae</taxon>
        <taxon>Paenibacillus</taxon>
    </lineage>
</organism>
<evidence type="ECO:0000259" key="13">
    <source>
        <dbReference type="PROSITE" id="PS51199"/>
    </source>
</evidence>
<name>A0A1X7LWM2_9BACL</name>
<dbReference type="GO" id="GO:1990077">
    <property type="term" value="C:primosome complex"/>
    <property type="evidence" value="ECO:0007669"/>
    <property type="project" value="UniProtKB-UniRule"/>
</dbReference>
<dbReference type="SUPFAM" id="SSF48024">
    <property type="entry name" value="N-terminal domain of DnaB helicase"/>
    <property type="match status" value="1"/>
</dbReference>
<dbReference type="GO" id="GO:0005829">
    <property type="term" value="C:cytosol"/>
    <property type="evidence" value="ECO:0007669"/>
    <property type="project" value="TreeGrafter"/>
</dbReference>
<evidence type="ECO:0000256" key="4">
    <source>
        <dbReference type="ARBA" id="ARBA00022741"/>
    </source>
</evidence>
<dbReference type="SUPFAM" id="SSF52540">
    <property type="entry name" value="P-loop containing nucleoside triphosphate hydrolases"/>
    <property type="match status" value="1"/>
</dbReference>
<keyword evidence="4 12" id="KW-0547">Nucleotide-binding</keyword>
<dbReference type="PANTHER" id="PTHR30153">
    <property type="entry name" value="REPLICATIVE DNA HELICASE DNAB"/>
    <property type="match status" value="1"/>
</dbReference>
<dbReference type="GO" id="GO:0043139">
    <property type="term" value="F:5'-3' DNA helicase activity"/>
    <property type="evidence" value="ECO:0007669"/>
    <property type="project" value="UniProtKB-EC"/>
</dbReference>
<evidence type="ECO:0000313" key="14">
    <source>
        <dbReference type="EMBL" id="SMG58288.1"/>
    </source>
</evidence>
<dbReference type="Pfam" id="PF03796">
    <property type="entry name" value="DnaB_C"/>
    <property type="match status" value="1"/>
</dbReference>
<dbReference type="PANTHER" id="PTHR30153:SF2">
    <property type="entry name" value="REPLICATIVE DNA HELICASE"/>
    <property type="match status" value="1"/>
</dbReference>
<dbReference type="GO" id="GO:0005524">
    <property type="term" value="F:ATP binding"/>
    <property type="evidence" value="ECO:0007669"/>
    <property type="project" value="UniProtKB-UniRule"/>
</dbReference>
<evidence type="ECO:0000256" key="10">
    <source>
        <dbReference type="ARBA" id="ARBA00048954"/>
    </source>
</evidence>
<keyword evidence="6 12" id="KW-0347">Helicase</keyword>
<keyword evidence="7 12" id="KW-0067">ATP-binding</keyword>
<keyword evidence="3 12" id="KW-0235">DNA replication</keyword>
<evidence type="ECO:0000313" key="15">
    <source>
        <dbReference type="Proteomes" id="UP000193834"/>
    </source>
</evidence>
<gene>
    <name evidence="14" type="ORF">SAMN06295960_4665</name>
</gene>
<dbReference type="InterPro" id="IPR007693">
    <property type="entry name" value="DNA_helicase_DnaB-like_N"/>
</dbReference>
<dbReference type="InterPro" id="IPR036185">
    <property type="entry name" value="DNA_heli_DnaB-like_N_sf"/>
</dbReference>
<evidence type="ECO:0000256" key="8">
    <source>
        <dbReference type="ARBA" id="ARBA00023125"/>
    </source>
</evidence>
<comment type="catalytic activity">
    <reaction evidence="10 12">
        <text>ATP + H2O = ADP + phosphate + H(+)</text>
        <dbReference type="Rhea" id="RHEA:13065"/>
        <dbReference type="ChEBI" id="CHEBI:15377"/>
        <dbReference type="ChEBI" id="CHEBI:15378"/>
        <dbReference type="ChEBI" id="CHEBI:30616"/>
        <dbReference type="ChEBI" id="CHEBI:43474"/>
        <dbReference type="ChEBI" id="CHEBI:456216"/>
        <dbReference type="EC" id="5.6.2.3"/>
    </reaction>
</comment>
<evidence type="ECO:0000256" key="7">
    <source>
        <dbReference type="ARBA" id="ARBA00022840"/>
    </source>
</evidence>
<proteinExistence type="inferred from homology"/>
<dbReference type="EMBL" id="FXAZ01000009">
    <property type="protein sequence ID" value="SMG58288.1"/>
    <property type="molecule type" value="Genomic_DNA"/>
</dbReference>
<reference evidence="14 15" key="1">
    <citation type="submission" date="2017-04" db="EMBL/GenBank/DDBJ databases">
        <authorList>
            <person name="Afonso C.L."/>
            <person name="Miller P.J."/>
            <person name="Scott M.A."/>
            <person name="Spackman E."/>
            <person name="Goraichik I."/>
            <person name="Dimitrov K.M."/>
            <person name="Suarez D.L."/>
            <person name="Swayne D.E."/>
        </authorList>
    </citation>
    <scope>NUCLEOTIDE SEQUENCE [LARGE SCALE GENOMIC DNA]</scope>
    <source>
        <strain evidence="14 15">11</strain>
    </source>
</reference>
<dbReference type="EC" id="5.6.2.3" evidence="11 12"/>
<evidence type="ECO:0000256" key="5">
    <source>
        <dbReference type="ARBA" id="ARBA00022801"/>
    </source>
</evidence>
<keyword evidence="9" id="KW-0413">Isomerase</keyword>
<keyword evidence="8 12" id="KW-0238">DNA-binding</keyword>
<dbReference type="InterPro" id="IPR007692">
    <property type="entry name" value="DNA_helicase_DnaB"/>
</dbReference>
<dbReference type="CDD" id="cd00984">
    <property type="entry name" value="DnaB_C"/>
    <property type="match status" value="1"/>
</dbReference>
<evidence type="ECO:0000256" key="9">
    <source>
        <dbReference type="ARBA" id="ARBA00023235"/>
    </source>
</evidence>
<evidence type="ECO:0000256" key="1">
    <source>
        <dbReference type="ARBA" id="ARBA00008428"/>
    </source>
</evidence>
<dbReference type="STRING" id="1852522.SAMN06295960_4665"/>
<dbReference type="GO" id="GO:0016887">
    <property type="term" value="F:ATP hydrolysis activity"/>
    <property type="evidence" value="ECO:0007669"/>
    <property type="project" value="RHEA"/>
</dbReference>
<feature type="domain" description="SF4 helicase" evidence="13">
    <location>
        <begin position="168"/>
        <end position="432"/>
    </location>
</feature>
<dbReference type="OrthoDB" id="2664597at2"/>
<dbReference type="Pfam" id="PF00772">
    <property type="entry name" value="DnaB"/>
    <property type="match status" value="1"/>
</dbReference>
<evidence type="ECO:0000256" key="6">
    <source>
        <dbReference type="ARBA" id="ARBA00022806"/>
    </source>
</evidence>
<keyword evidence="5 12" id="KW-0378">Hydrolase</keyword>
<keyword evidence="2 12" id="KW-0639">Primosome</keyword>
<dbReference type="Gene3D" id="3.40.50.300">
    <property type="entry name" value="P-loop containing nucleotide triphosphate hydrolases"/>
    <property type="match status" value="1"/>
</dbReference>